<organism evidence="10 11">
    <name type="scientific">Vibrio natriegens NBRC 15636 = ATCC 14048 = DSM 759</name>
    <dbReference type="NCBI Taxonomy" id="1219067"/>
    <lineage>
        <taxon>Bacteria</taxon>
        <taxon>Pseudomonadati</taxon>
        <taxon>Pseudomonadota</taxon>
        <taxon>Gammaproteobacteria</taxon>
        <taxon>Vibrionales</taxon>
        <taxon>Vibrionaceae</taxon>
        <taxon>Vibrio</taxon>
    </lineage>
</organism>
<evidence type="ECO:0000256" key="5">
    <source>
        <dbReference type="ARBA" id="ARBA00023136"/>
    </source>
</evidence>
<dbReference type="EMBL" id="CP016345">
    <property type="protein sequence ID" value="ANQ13353.1"/>
    <property type="molecule type" value="Genomic_DNA"/>
</dbReference>
<name>A0AAN0Y4B5_VIBNA</name>
<protein>
    <recommendedName>
        <fullName evidence="7">Bactoprenol-linked glucose translocase</fullName>
    </recommendedName>
</protein>
<comment type="similarity">
    <text evidence="7">Belongs to the gtrA family.</text>
</comment>
<dbReference type="Pfam" id="PF04138">
    <property type="entry name" value="GtrA_DPMS_TM"/>
    <property type="match status" value="1"/>
</dbReference>
<dbReference type="Proteomes" id="UP000092741">
    <property type="component" value="Chromosome 1"/>
</dbReference>
<keyword evidence="2 7" id="KW-0813">Transport</keyword>
<dbReference type="PANTHER" id="PTHR38459:SF1">
    <property type="entry name" value="PROPHAGE BACTOPRENOL-LINKED GLUCOSE TRANSLOCASE HOMOLOG"/>
    <property type="match status" value="1"/>
</dbReference>
<dbReference type="PANTHER" id="PTHR38459">
    <property type="entry name" value="PROPHAGE BACTOPRENOL-LINKED GLUCOSE TRANSLOCASE HOMOLOG"/>
    <property type="match status" value="1"/>
</dbReference>
<reference evidence="10 11" key="1">
    <citation type="submission" date="2016-07" db="EMBL/GenBank/DDBJ databases">
        <title>Developing Vibrio natriegens as a novel, fast-growing host for biotechnology.</title>
        <authorList>
            <person name="Weinstock M.T."/>
            <person name="Hesek E.D."/>
            <person name="Wilson C.M."/>
            <person name="Gibson D.G."/>
        </authorList>
    </citation>
    <scope>NUCLEOTIDE SEQUENCE [LARGE SCALE GENOMIC DNA]</scope>
    <source>
        <strain evidence="10 11">ATCC 14048</strain>
    </source>
</reference>
<dbReference type="InterPro" id="IPR016480">
    <property type="entry name" value="Glc_translocase_bactprenl-link"/>
</dbReference>
<feature type="domain" description="GtrA/DPMS transmembrane" evidence="9">
    <location>
        <begin position="8"/>
        <end position="115"/>
    </location>
</feature>
<comment type="subcellular location">
    <subcellularLocation>
        <location evidence="1">Membrane</location>
        <topology evidence="1">Multi-pass membrane protein</topology>
    </subcellularLocation>
</comment>
<dbReference type="PIRSF" id="PIRSF006298">
    <property type="entry name" value="GtrA_prd"/>
    <property type="match status" value="1"/>
</dbReference>
<evidence type="ECO:0000256" key="1">
    <source>
        <dbReference type="ARBA" id="ARBA00004141"/>
    </source>
</evidence>
<keyword evidence="5 8" id="KW-0472">Membrane</keyword>
<gene>
    <name evidence="10" type="ORF">BA890_11400</name>
</gene>
<keyword evidence="4 8" id="KW-1133">Transmembrane helix</keyword>
<keyword evidence="11" id="KW-1185">Reference proteome</keyword>
<evidence type="ECO:0000259" key="9">
    <source>
        <dbReference type="Pfam" id="PF04138"/>
    </source>
</evidence>
<evidence type="ECO:0000256" key="8">
    <source>
        <dbReference type="SAM" id="Phobius"/>
    </source>
</evidence>
<evidence type="ECO:0000256" key="4">
    <source>
        <dbReference type="ARBA" id="ARBA00022989"/>
    </source>
</evidence>
<evidence type="ECO:0000256" key="2">
    <source>
        <dbReference type="ARBA" id="ARBA00022448"/>
    </source>
</evidence>
<feature type="transmembrane region" description="Helical" evidence="8">
    <location>
        <begin position="92"/>
        <end position="115"/>
    </location>
</feature>
<accession>A0AAN0Y4B5</accession>
<feature type="transmembrane region" description="Helical" evidence="8">
    <location>
        <begin position="63"/>
        <end position="80"/>
    </location>
</feature>
<sequence>MIINFSIYALIGVLNTTIHWVVFYIFYSLNFEQSYCNLVAFVCAASFSYILNSKYNFKIELKTNKYIYFVIIMGVINYLIGLNSENIELSPLLTLVISSFLSLFLGFIVSNFFIFR</sequence>
<evidence type="ECO:0000256" key="6">
    <source>
        <dbReference type="ARBA" id="ARBA00025595"/>
    </source>
</evidence>
<evidence type="ECO:0000256" key="3">
    <source>
        <dbReference type="ARBA" id="ARBA00022692"/>
    </source>
</evidence>
<dbReference type="RefSeq" id="WP_020334334.1">
    <property type="nucleotide sequence ID" value="NZ_ATFJ01000020.1"/>
</dbReference>
<feature type="transmembrane region" description="Helical" evidence="8">
    <location>
        <begin position="33"/>
        <end position="51"/>
    </location>
</feature>
<dbReference type="AlphaFoldDB" id="A0AAN0Y4B5"/>
<dbReference type="GeneID" id="300395870"/>
<evidence type="ECO:0000313" key="10">
    <source>
        <dbReference type="EMBL" id="ANQ13353.1"/>
    </source>
</evidence>
<feature type="transmembrane region" description="Helical" evidence="8">
    <location>
        <begin position="7"/>
        <end position="27"/>
    </location>
</feature>
<proteinExistence type="inferred from homology"/>
<comment type="function">
    <text evidence="6 7">Involved in O antigen modification. Involved in the translocation of bactoprenol-linked glucose across the cytoplasmic membrane.</text>
</comment>
<dbReference type="GO" id="GO:0005886">
    <property type="term" value="C:plasma membrane"/>
    <property type="evidence" value="ECO:0007669"/>
    <property type="project" value="TreeGrafter"/>
</dbReference>
<keyword evidence="3 8" id="KW-0812">Transmembrane</keyword>
<evidence type="ECO:0000256" key="7">
    <source>
        <dbReference type="PIRNR" id="PIRNR006298"/>
    </source>
</evidence>
<evidence type="ECO:0000313" key="11">
    <source>
        <dbReference type="Proteomes" id="UP000092741"/>
    </source>
</evidence>
<dbReference type="InterPro" id="IPR007267">
    <property type="entry name" value="GtrA_DPMS_TM"/>
</dbReference>
<dbReference type="InterPro" id="IPR051401">
    <property type="entry name" value="GtrA_CellWall_Glycosyl"/>
</dbReference>
<dbReference type="KEGG" id="vna:PN96_01880"/>
<dbReference type="GO" id="GO:0000271">
    <property type="term" value="P:polysaccharide biosynthetic process"/>
    <property type="evidence" value="ECO:0007669"/>
    <property type="project" value="InterPro"/>
</dbReference>